<dbReference type="InterPro" id="IPR004681">
    <property type="entry name" value="TRAP_DctM"/>
</dbReference>
<dbReference type="PANTHER" id="PTHR33362:SF5">
    <property type="entry name" value="C4-DICARBOXYLATE TRAP TRANSPORTER LARGE PERMEASE PROTEIN DCTM"/>
    <property type="match status" value="1"/>
</dbReference>
<feature type="transmembrane region" description="Helical" evidence="7">
    <location>
        <begin position="312"/>
        <end position="342"/>
    </location>
</feature>
<proteinExistence type="inferred from homology"/>
<feature type="transmembrane region" description="Helical" evidence="7">
    <location>
        <begin position="270"/>
        <end position="292"/>
    </location>
</feature>
<keyword evidence="5 7" id="KW-1133">Transmembrane helix</keyword>
<keyword evidence="4 7" id="KW-0812">Transmembrane</keyword>
<evidence type="ECO:0000256" key="2">
    <source>
        <dbReference type="ARBA" id="ARBA00022475"/>
    </source>
</evidence>
<dbReference type="EMBL" id="AONG01000008">
    <property type="protein sequence ID" value="KIQ69829.1"/>
    <property type="molecule type" value="Genomic_DNA"/>
</dbReference>
<evidence type="ECO:0000259" key="8">
    <source>
        <dbReference type="Pfam" id="PF06808"/>
    </source>
</evidence>
<dbReference type="eggNOG" id="COG1593">
    <property type="taxonomic scope" value="Bacteria"/>
</dbReference>
<keyword evidence="2" id="KW-1003">Cell membrane</keyword>
<dbReference type="PANTHER" id="PTHR33362">
    <property type="entry name" value="SIALIC ACID TRAP TRANSPORTER PERMEASE PROTEIN SIAT-RELATED"/>
    <property type="match status" value="1"/>
</dbReference>
<sequence length="426" mass="44900">MDALVGLLGMLVLMALGAPIFVALGAAALIMLATEGRPLLDAAATSISGINSTTFLAVPFFVMAATFMQRGGIARVIIDAAEAWVGHFRGGLALVCVIATTLFAAISGSSVVTAMAMGTFLIPAMVARGYDRPFALGVVGASGTLGILIPPSLSMILYGLIAEQSVPRLFLAGVVPGLLQAVLLALVVMVISRRRGYASGERVPARDFARRNLRALPALAIPVSVFAGIYTGYTTVTESAGVAAIASVLVAVLVYREIGWRDVFGMVAEAMKAASAVTFIVIFALLFAHWITGSGVPTALVELAAAWDLKPWQFLIALNLVMLVMGMFLDAVAVLLIVTPIVLPVLPTLGIDPIHFGIILIVNMEIAFLTPPIGLNLFVLSSIARAPLSEAVRGIWPFTVVMVLFLLLVTYIPEISLWLPTTVYAR</sequence>
<feature type="transmembrane region" description="Helical" evidence="7">
    <location>
        <begin position="6"/>
        <end position="32"/>
    </location>
</feature>
<dbReference type="RefSeq" id="WP_018301239.1">
    <property type="nucleotide sequence ID" value="NZ_KB902276.1"/>
</dbReference>
<dbReference type="GO" id="GO:0022857">
    <property type="term" value="F:transmembrane transporter activity"/>
    <property type="evidence" value="ECO:0007669"/>
    <property type="project" value="UniProtKB-UniRule"/>
</dbReference>
<comment type="similarity">
    <text evidence="7">Belongs to the TRAP transporter large permease family.</text>
</comment>
<organism evidence="9 10">
    <name type="scientific">Wenxinia marina DSM 24838</name>
    <dbReference type="NCBI Taxonomy" id="1123501"/>
    <lineage>
        <taxon>Bacteria</taxon>
        <taxon>Pseudomonadati</taxon>
        <taxon>Pseudomonadota</taxon>
        <taxon>Alphaproteobacteria</taxon>
        <taxon>Rhodobacterales</taxon>
        <taxon>Roseobacteraceae</taxon>
        <taxon>Wenxinia</taxon>
    </lineage>
</organism>
<feature type="transmembrane region" description="Helical" evidence="7">
    <location>
        <begin position="354"/>
        <end position="375"/>
    </location>
</feature>
<dbReference type="Proteomes" id="UP000035100">
    <property type="component" value="Unassembled WGS sequence"/>
</dbReference>
<keyword evidence="3 7" id="KW-0997">Cell inner membrane</keyword>
<feature type="transmembrane region" description="Helical" evidence="7">
    <location>
        <begin position="134"/>
        <end position="158"/>
    </location>
</feature>
<dbReference type="AlphaFoldDB" id="A0A0D0Q5S6"/>
<dbReference type="PATRIC" id="fig|1123501.6.peg.1486"/>
<dbReference type="NCBIfam" id="TIGR00786">
    <property type="entry name" value="dctM"/>
    <property type="match status" value="1"/>
</dbReference>
<evidence type="ECO:0000313" key="10">
    <source>
        <dbReference type="Proteomes" id="UP000035100"/>
    </source>
</evidence>
<reference evidence="9 10" key="1">
    <citation type="submission" date="2013-01" db="EMBL/GenBank/DDBJ databases">
        <authorList>
            <person name="Fiebig A."/>
            <person name="Goeker M."/>
            <person name="Klenk H.-P.P."/>
        </authorList>
    </citation>
    <scope>NUCLEOTIDE SEQUENCE [LARGE SCALE GENOMIC DNA]</scope>
    <source>
        <strain evidence="9 10">DSM 24838</strain>
    </source>
</reference>
<evidence type="ECO:0000256" key="3">
    <source>
        <dbReference type="ARBA" id="ARBA00022519"/>
    </source>
</evidence>
<gene>
    <name evidence="9" type="ORF">Wenmar_01399</name>
</gene>
<feature type="transmembrane region" description="Helical" evidence="7">
    <location>
        <begin position="92"/>
        <end position="122"/>
    </location>
</feature>
<dbReference type="GO" id="GO:0005886">
    <property type="term" value="C:plasma membrane"/>
    <property type="evidence" value="ECO:0007669"/>
    <property type="project" value="UniProtKB-SubCell"/>
</dbReference>
<comment type="function">
    <text evidence="7">Part of the tripartite ATP-independent periplasmic (TRAP) transport system.</text>
</comment>
<dbReference type="InterPro" id="IPR010656">
    <property type="entry name" value="DctM"/>
</dbReference>
<name>A0A0D0Q5S6_9RHOB</name>
<accession>A0A0D0Q5S6</accession>
<feature type="transmembrane region" description="Helical" evidence="7">
    <location>
        <begin position="170"/>
        <end position="192"/>
    </location>
</feature>
<feature type="transmembrane region" description="Helical" evidence="7">
    <location>
        <begin position="395"/>
        <end position="419"/>
    </location>
</feature>
<feature type="transmembrane region" description="Helical" evidence="7">
    <location>
        <begin position="239"/>
        <end position="258"/>
    </location>
</feature>
<keyword evidence="10" id="KW-1185">Reference proteome</keyword>
<evidence type="ECO:0000256" key="1">
    <source>
        <dbReference type="ARBA" id="ARBA00004429"/>
    </source>
</evidence>
<dbReference type="PIRSF" id="PIRSF006066">
    <property type="entry name" value="HI0050"/>
    <property type="match status" value="1"/>
</dbReference>
<keyword evidence="6 7" id="KW-0472">Membrane</keyword>
<dbReference type="Pfam" id="PF06808">
    <property type="entry name" value="DctM"/>
    <property type="match status" value="1"/>
</dbReference>
<comment type="subunit">
    <text evidence="7">The complex comprises the extracytoplasmic solute receptor protein and the two transmembrane proteins.</text>
</comment>
<evidence type="ECO:0000256" key="4">
    <source>
        <dbReference type="ARBA" id="ARBA00022692"/>
    </source>
</evidence>
<keyword evidence="7" id="KW-0813">Transport</keyword>
<feature type="transmembrane region" description="Helical" evidence="7">
    <location>
        <begin position="39"/>
        <end position="62"/>
    </location>
</feature>
<protein>
    <recommendedName>
        <fullName evidence="7">TRAP transporter large permease protein</fullName>
    </recommendedName>
</protein>
<evidence type="ECO:0000256" key="7">
    <source>
        <dbReference type="RuleBase" id="RU369079"/>
    </source>
</evidence>
<evidence type="ECO:0000313" key="9">
    <source>
        <dbReference type="EMBL" id="KIQ69829.1"/>
    </source>
</evidence>
<feature type="transmembrane region" description="Helical" evidence="7">
    <location>
        <begin position="213"/>
        <end position="233"/>
    </location>
</feature>
<evidence type="ECO:0000256" key="5">
    <source>
        <dbReference type="ARBA" id="ARBA00022989"/>
    </source>
</evidence>
<evidence type="ECO:0000256" key="6">
    <source>
        <dbReference type="ARBA" id="ARBA00023136"/>
    </source>
</evidence>
<comment type="caution">
    <text evidence="9">The sequence shown here is derived from an EMBL/GenBank/DDBJ whole genome shotgun (WGS) entry which is preliminary data.</text>
</comment>
<comment type="subcellular location">
    <subcellularLocation>
        <location evidence="1 7">Cell inner membrane</location>
        <topology evidence="1 7">Multi-pass membrane protein</topology>
    </subcellularLocation>
</comment>
<feature type="domain" description="TRAP C4-dicarboxylate transport system permease DctM subunit" evidence="8">
    <location>
        <begin position="8"/>
        <end position="415"/>
    </location>
</feature>
<dbReference type="STRING" id="1123501.Wenmar_01399"/>
<dbReference type="OrthoDB" id="9790209at2"/>